<gene>
    <name evidence="2" type="ORF">EV146_106349</name>
</gene>
<dbReference type="EMBL" id="SLVV01000006">
    <property type="protein sequence ID" value="TCN25145.1"/>
    <property type="molecule type" value="Genomic_DNA"/>
</dbReference>
<dbReference type="AlphaFoldDB" id="A0A4R2BFA6"/>
<protein>
    <submittedName>
        <fullName evidence="2">Uncharacterized protein</fullName>
    </submittedName>
</protein>
<accession>A0A4R2BFA6</accession>
<comment type="caution">
    <text evidence="2">The sequence shown here is derived from an EMBL/GenBank/DDBJ whole genome shotgun (WGS) entry which is preliminary data.</text>
</comment>
<evidence type="ECO:0000256" key="1">
    <source>
        <dbReference type="SAM" id="MobiDB-lite"/>
    </source>
</evidence>
<evidence type="ECO:0000313" key="2">
    <source>
        <dbReference type="EMBL" id="TCN25145.1"/>
    </source>
</evidence>
<proteinExistence type="predicted"/>
<dbReference type="Proteomes" id="UP000295689">
    <property type="component" value="Unassembled WGS sequence"/>
</dbReference>
<organism evidence="2 3">
    <name type="scientific">Mesobacillus foraminis</name>
    <dbReference type="NCBI Taxonomy" id="279826"/>
    <lineage>
        <taxon>Bacteria</taxon>
        <taxon>Bacillati</taxon>
        <taxon>Bacillota</taxon>
        <taxon>Bacilli</taxon>
        <taxon>Bacillales</taxon>
        <taxon>Bacillaceae</taxon>
        <taxon>Mesobacillus</taxon>
    </lineage>
</organism>
<sequence>MKTKSMRASQGKELHAGDEDQIEARKPVERTSCRE</sequence>
<reference evidence="2 3" key="1">
    <citation type="journal article" date="2015" name="Stand. Genomic Sci.">
        <title>Genomic Encyclopedia of Bacterial and Archaeal Type Strains, Phase III: the genomes of soil and plant-associated and newly described type strains.</title>
        <authorList>
            <person name="Whitman W.B."/>
            <person name="Woyke T."/>
            <person name="Klenk H.P."/>
            <person name="Zhou Y."/>
            <person name="Lilburn T.G."/>
            <person name="Beck B.J."/>
            <person name="De Vos P."/>
            <person name="Vandamme P."/>
            <person name="Eisen J.A."/>
            <person name="Garrity G."/>
            <person name="Hugenholtz P."/>
            <person name="Kyrpides N.C."/>
        </authorList>
    </citation>
    <scope>NUCLEOTIDE SEQUENCE [LARGE SCALE GENOMIC DNA]</scope>
    <source>
        <strain evidence="2 3">CV53</strain>
    </source>
</reference>
<name>A0A4R2BFA6_9BACI</name>
<keyword evidence="3" id="KW-1185">Reference proteome</keyword>
<feature type="region of interest" description="Disordered" evidence="1">
    <location>
        <begin position="1"/>
        <end position="35"/>
    </location>
</feature>
<evidence type="ECO:0000313" key="3">
    <source>
        <dbReference type="Proteomes" id="UP000295689"/>
    </source>
</evidence>
<feature type="compositionally biased region" description="Basic and acidic residues" evidence="1">
    <location>
        <begin position="10"/>
        <end position="35"/>
    </location>
</feature>